<protein>
    <submittedName>
        <fullName evidence="1">Uncharacterized protein</fullName>
    </submittedName>
</protein>
<sequence>MCNSTTKIRVELHVERVLQRRTVFEDPSRTHHRRIRVAREDGEASLRKRLCPGRQEGESIGWVKEQGSLQLYWLMLRMKIIEGIIVDYALMKTLLWLRI</sequence>
<keyword evidence="2" id="KW-1185">Reference proteome</keyword>
<evidence type="ECO:0000313" key="1">
    <source>
        <dbReference type="EMBL" id="KAK2105135.1"/>
    </source>
</evidence>
<dbReference type="EMBL" id="JASSZA010000007">
    <property type="protein sequence ID" value="KAK2105135.1"/>
    <property type="molecule type" value="Genomic_DNA"/>
</dbReference>
<accession>A0ABQ9V7U0</accession>
<reference evidence="1 2" key="1">
    <citation type="submission" date="2023-05" db="EMBL/GenBank/DDBJ databases">
        <title>B98-5 Cell Line De Novo Hybrid Assembly: An Optical Mapping Approach.</title>
        <authorList>
            <person name="Kananen K."/>
            <person name="Auerbach J.A."/>
            <person name="Kautto E."/>
            <person name="Blachly J.S."/>
        </authorList>
    </citation>
    <scope>NUCLEOTIDE SEQUENCE [LARGE SCALE GENOMIC DNA]</scope>
    <source>
        <strain evidence="1">B95-8</strain>
        <tissue evidence="1">Cell line</tissue>
    </source>
</reference>
<organism evidence="1 2">
    <name type="scientific">Saguinus oedipus</name>
    <name type="common">Cotton-top tamarin</name>
    <name type="synonym">Oedipomidas oedipus</name>
    <dbReference type="NCBI Taxonomy" id="9490"/>
    <lineage>
        <taxon>Eukaryota</taxon>
        <taxon>Metazoa</taxon>
        <taxon>Chordata</taxon>
        <taxon>Craniata</taxon>
        <taxon>Vertebrata</taxon>
        <taxon>Euteleostomi</taxon>
        <taxon>Mammalia</taxon>
        <taxon>Eutheria</taxon>
        <taxon>Euarchontoglires</taxon>
        <taxon>Primates</taxon>
        <taxon>Haplorrhini</taxon>
        <taxon>Platyrrhini</taxon>
        <taxon>Cebidae</taxon>
        <taxon>Callitrichinae</taxon>
        <taxon>Saguinus</taxon>
    </lineage>
</organism>
<comment type="caution">
    <text evidence="1">The sequence shown here is derived from an EMBL/GenBank/DDBJ whole genome shotgun (WGS) entry which is preliminary data.</text>
</comment>
<proteinExistence type="predicted"/>
<gene>
    <name evidence="1" type="ORF">P7K49_014649</name>
</gene>
<name>A0ABQ9V7U0_SAGOE</name>
<feature type="non-terminal residue" evidence="1">
    <location>
        <position position="99"/>
    </location>
</feature>
<dbReference type="Proteomes" id="UP001266305">
    <property type="component" value="Unassembled WGS sequence"/>
</dbReference>
<evidence type="ECO:0000313" key="2">
    <source>
        <dbReference type="Proteomes" id="UP001266305"/>
    </source>
</evidence>